<dbReference type="KEGG" id="acek:FLP30_06625"/>
<protein>
    <submittedName>
        <fullName evidence="2">N-formylglutamate amidohydrolase</fullName>
    </submittedName>
</protein>
<evidence type="ECO:0000313" key="3">
    <source>
        <dbReference type="Proteomes" id="UP000324536"/>
    </source>
</evidence>
<keyword evidence="2" id="KW-0378">Hydrolase</keyword>
<dbReference type="Proteomes" id="UP000324536">
    <property type="component" value="Chromosome"/>
</dbReference>
<dbReference type="Gene3D" id="3.40.630.40">
    <property type="entry name" value="Zn-dependent exopeptidases"/>
    <property type="match status" value="1"/>
</dbReference>
<name>A0A5C1YRK0_9PROT</name>
<dbReference type="OrthoDB" id="9802050at2"/>
<evidence type="ECO:0000256" key="1">
    <source>
        <dbReference type="SAM" id="MobiDB-lite"/>
    </source>
</evidence>
<reference evidence="2 3" key="1">
    <citation type="submission" date="2019-09" db="EMBL/GenBank/DDBJ databases">
        <title>Genome sequencing of strain KACC 21233.</title>
        <authorList>
            <person name="Heo J."/>
            <person name="Kim S.-J."/>
            <person name="Kim J.-S."/>
            <person name="Hong S.-B."/>
            <person name="Kwon S.-W."/>
        </authorList>
    </citation>
    <scope>NUCLEOTIDE SEQUENCE [LARGE SCALE GENOMIC DNA]</scope>
    <source>
        <strain evidence="2 3">KACC 21233</strain>
    </source>
</reference>
<gene>
    <name evidence="2" type="ORF">FLP30_06625</name>
</gene>
<dbReference type="Pfam" id="PF05013">
    <property type="entry name" value="FGase"/>
    <property type="match status" value="1"/>
</dbReference>
<feature type="region of interest" description="Disordered" evidence="1">
    <location>
        <begin position="1"/>
        <end position="53"/>
    </location>
</feature>
<dbReference type="GO" id="GO:0016787">
    <property type="term" value="F:hydrolase activity"/>
    <property type="evidence" value="ECO:0007669"/>
    <property type="project" value="UniProtKB-KW"/>
</dbReference>
<dbReference type="RefSeq" id="WP_149279110.1">
    <property type="nucleotide sequence ID" value="NZ_CP043506.1"/>
</dbReference>
<keyword evidence="3" id="KW-1185">Reference proteome</keyword>
<dbReference type="AlphaFoldDB" id="A0A5C1YRK0"/>
<organism evidence="2 3">
    <name type="scientific">Acetobacter vaccinii</name>
    <dbReference type="NCBI Taxonomy" id="2592655"/>
    <lineage>
        <taxon>Bacteria</taxon>
        <taxon>Pseudomonadati</taxon>
        <taxon>Pseudomonadota</taxon>
        <taxon>Alphaproteobacteria</taxon>
        <taxon>Acetobacterales</taxon>
        <taxon>Acetobacteraceae</taxon>
        <taxon>Acetobacter</taxon>
    </lineage>
</organism>
<sequence length="307" mass="33697">MKNFAPPPLFSGLTKPSGLSDPRNSPDSRVTDPQNQARPIPAPGPVQVSGAPTTPLVLASPHSGRFYPERFVRDSRQPLHTLRTGEDSFVDALASQAHALGPALICATFPRVFCDANRAAWDLDTRMFDGPIPSFVRPTARGLSGLGSIPRITGDRRPIYRNRLPFMEAALRIQHYWMPYHAALAAMLEQTRKHHGHCLLLDLHSMPDAPDVADFVLGDRHGTSCAGPIVDKVQQTLQGLGFSTARNMPFAGGYITQHYGRPHESRHALQIEIRRSLYMDEATHTPHAGFATLTAALADVVRALLEQ</sequence>
<proteinExistence type="predicted"/>
<dbReference type="InterPro" id="IPR007709">
    <property type="entry name" value="N-FG_amidohydro"/>
</dbReference>
<accession>A0A5C1YRK0</accession>
<evidence type="ECO:0000313" key="2">
    <source>
        <dbReference type="EMBL" id="QEO17432.1"/>
    </source>
</evidence>
<dbReference type="SUPFAM" id="SSF53187">
    <property type="entry name" value="Zn-dependent exopeptidases"/>
    <property type="match status" value="1"/>
</dbReference>
<dbReference type="EMBL" id="CP043506">
    <property type="protein sequence ID" value="QEO17432.1"/>
    <property type="molecule type" value="Genomic_DNA"/>
</dbReference>